<feature type="domain" description="Xylose isomerase-like TIM barrel" evidence="1">
    <location>
        <begin position="34"/>
        <end position="256"/>
    </location>
</feature>
<dbReference type="PANTHER" id="PTHR12110">
    <property type="entry name" value="HYDROXYPYRUVATE ISOMERASE"/>
    <property type="match status" value="1"/>
</dbReference>
<dbReference type="AlphaFoldDB" id="A0A5B9DLI7"/>
<dbReference type="EMBL" id="CP041690">
    <property type="protein sequence ID" value="QEE20110.1"/>
    <property type="molecule type" value="Genomic_DNA"/>
</dbReference>
<reference evidence="2 3" key="1">
    <citation type="journal article" date="2015" name="Int. J. Syst. Evol. Microbiol.">
        <title>Youhaiella tibetensis gen. nov., sp. nov., isolated from subsurface sediment.</title>
        <authorList>
            <person name="Wang Y.X."/>
            <person name="Huang F.Q."/>
            <person name="Nogi Y."/>
            <person name="Pang S.J."/>
            <person name="Wang P.K."/>
            <person name="Lv J."/>
        </authorList>
    </citation>
    <scope>NUCLEOTIDE SEQUENCE [LARGE SCALE GENOMIC DNA]</scope>
    <source>
        <strain evidence="3">fig4</strain>
    </source>
</reference>
<keyword evidence="2" id="KW-0413">Isomerase</keyword>
<evidence type="ECO:0000313" key="2">
    <source>
        <dbReference type="EMBL" id="QEE20110.1"/>
    </source>
</evidence>
<dbReference type="Proteomes" id="UP000321062">
    <property type="component" value="Chromosome"/>
</dbReference>
<keyword evidence="3" id="KW-1185">Reference proteome</keyword>
<dbReference type="Pfam" id="PF01261">
    <property type="entry name" value="AP_endonuc_2"/>
    <property type="match status" value="1"/>
</dbReference>
<name>A0A5B9DLI7_9HYPH</name>
<organism evidence="2 3">
    <name type="scientific">Paradevosia tibetensis</name>
    <dbReference type="NCBI Taxonomy" id="1447062"/>
    <lineage>
        <taxon>Bacteria</taxon>
        <taxon>Pseudomonadati</taxon>
        <taxon>Pseudomonadota</taxon>
        <taxon>Alphaproteobacteria</taxon>
        <taxon>Hyphomicrobiales</taxon>
        <taxon>Devosiaceae</taxon>
        <taxon>Paradevosia</taxon>
    </lineage>
</organism>
<sequence length="322" mass="35374">MLRTQPSPGGRPMIGIIKSSLPDARNLSAIEALNAAAQLGLKGLLFNSLYDLSPNLDPSEMQTVRAEADRLDLFISASLGVVNPALPFRGEKIAEAGAGDMEAGVRRLVSLAADIGIHDLFFVIGMIEERFSETVTWQVQRDAVAALILRCAPLLRERGSKLLIKTHEEITTAEIVALVETVGPDLLGVAYDPVNVLCRLEDPVEAARRVAPFAVQVHYDDAIVRFEDRGIRRFLSPAGEGAIDWEAILALMPKANVWIEMHSGQFAMPVFDPAWLRLQPGIALNEYASVLAMAVKFGGREMPWDQTRPTDRLPQAYRNLLK</sequence>
<evidence type="ECO:0000259" key="1">
    <source>
        <dbReference type="Pfam" id="PF01261"/>
    </source>
</evidence>
<protein>
    <submittedName>
        <fullName evidence="2">Sugar phosphate isomerase/epimerase</fullName>
    </submittedName>
</protein>
<dbReference type="SUPFAM" id="SSF51658">
    <property type="entry name" value="Xylose isomerase-like"/>
    <property type="match status" value="1"/>
</dbReference>
<proteinExistence type="predicted"/>
<evidence type="ECO:0000313" key="3">
    <source>
        <dbReference type="Proteomes" id="UP000321062"/>
    </source>
</evidence>
<accession>A0A5B9DLI7</accession>
<dbReference type="Gene3D" id="3.20.20.150">
    <property type="entry name" value="Divalent-metal-dependent TIM barrel enzymes"/>
    <property type="match status" value="1"/>
</dbReference>
<dbReference type="PANTHER" id="PTHR12110:SF53">
    <property type="entry name" value="BLR5974 PROTEIN"/>
    <property type="match status" value="1"/>
</dbReference>
<dbReference type="InterPro" id="IPR013022">
    <property type="entry name" value="Xyl_isomerase-like_TIM-brl"/>
</dbReference>
<dbReference type="GO" id="GO:0016853">
    <property type="term" value="F:isomerase activity"/>
    <property type="evidence" value="ECO:0007669"/>
    <property type="project" value="UniProtKB-KW"/>
</dbReference>
<dbReference type="InterPro" id="IPR050312">
    <property type="entry name" value="IolE/XylAMocC-like"/>
</dbReference>
<dbReference type="KEGG" id="yti:FNA67_07940"/>
<dbReference type="InterPro" id="IPR036237">
    <property type="entry name" value="Xyl_isomerase-like_sf"/>
</dbReference>
<gene>
    <name evidence="2" type="ORF">FNA67_07940</name>
</gene>
<dbReference type="OrthoDB" id="7945564at2"/>